<comment type="catalytic activity">
    <reaction evidence="14 15">
        <text>FMN + ATP + H(+) = FAD + diphosphate</text>
        <dbReference type="Rhea" id="RHEA:17237"/>
        <dbReference type="ChEBI" id="CHEBI:15378"/>
        <dbReference type="ChEBI" id="CHEBI:30616"/>
        <dbReference type="ChEBI" id="CHEBI:33019"/>
        <dbReference type="ChEBI" id="CHEBI:57692"/>
        <dbReference type="ChEBI" id="CHEBI:58210"/>
        <dbReference type="EC" id="2.7.7.2"/>
    </reaction>
</comment>
<dbReference type="EMBL" id="FNFL01000001">
    <property type="protein sequence ID" value="SDJ71537.1"/>
    <property type="molecule type" value="Genomic_DNA"/>
</dbReference>
<dbReference type="Pfam" id="PF01687">
    <property type="entry name" value="Flavokinase"/>
    <property type="match status" value="1"/>
</dbReference>
<dbReference type="UniPathway" id="UPA00277">
    <property type="reaction ID" value="UER00407"/>
</dbReference>
<evidence type="ECO:0000259" key="16">
    <source>
        <dbReference type="SMART" id="SM00904"/>
    </source>
</evidence>
<reference evidence="17 18" key="1">
    <citation type="submission" date="2016-10" db="EMBL/GenBank/DDBJ databases">
        <authorList>
            <person name="de Groot N.N."/>
        </authorList>
    </citation>
    <scope>NUCLEOTIDE SEQUENCE [LARGE SCALE GENOMIC DNA]</scope>
    <source>
        <strain evidence="17 18">CGMCC 1.6502</strain>
    </source>
</reference>
<dbReference type="PANTHER" id="PTHR22749">
    <property type="entry name" value="RIBOFLAVIN KINASE/FMN ADENYLYLTRANSFERASE"/>
    <property type="match status" value="1"/>
</dbReference>
<dbReference type="GO" id="GO:0003919">
    <property type="term" value="F:FMN adenylyltransferase activity"/>
    <property type="evidence" value="ECO:0007669"/>
    <property type="project" value="UniProtKB-UniRule"/>
</dbReference>
<dbReference type="PIRSF" id="PIRSF004491">
    <property type="entry name" value="FAD_Synth"/>
    <property type="match status" value="1"/>
</dbReference>
<evidence type="ECO:0000256" key="7">
    <source>
        <dbReference type="ARBA" id="ARBA00022695"/>
    </source>
</evidence>
<dbReference type="Gene3D" id="3.40.50.620">
    <property type="entry name" value="HUPs"/>
    <property type="match status" value="1"/>
</dbReference>
<evidence type="ECO:0000256" key="15">
    <source>
        <dbReference type="PIRNR" id="PIRNR004491"/>
    </source>
</evidence>
<dbReference type="GO" id="GO:0008531">
    <property type="term" value="F:riboflavin kinase activity"/>
    <property type="evidence" value="ECO:0007669"/>
    <property type="project" value="UniProtKB-UniRule"/>
</dbReference>
<dbReference type="GO" id="GO:0005524">
    <property type="term" value="F:ATP binding"/>
    <property type="evidence" value="ECO:0007669"/>
    <property type="project" value="UniProtKB-UniRule"/>
</dbReference>
<dbReference type="InterPro" id="IPR023465">
    <property type="entry name" value="Riboflavin_kinase_dom_sf"/>
</dbReference>
<evidence type="ECO:0000256" key="8">
    <source>
        <dbReference type="ARBA" id="ARBA00022741"/>
    </source>
</evidence>
<dbReference type="GO" id="GO:0009231">
    <property type="term" value="P:riboflavin biosynthetic process"/>
    <property type="evidence" value="ECO:0007669"/>
    <property type="project" value="InterPro"/>
</dbReference>
<evidence type="ECO:0000313" key="17">
    <source>
        <dbReference type="EMBL" id="SDJ71537.1"/>
    </source>
</evidence>
<keyword evidence="8 15" id="KW-0547">Nucleotide-binding</keyword>
<dbReference type="InterPro" id="IPR014729">
    <property type="entry name" value="Rossmann-like_a/b/a_fold"/>
</dbReference>
<dbReference type="SMART" id="SM00904">
    <property type="entry name" value="Flavokinase"/>
    <property type="match status" value="1"/>
</dbReference>
<dbReference type="RefSeq" id="WP_093210658.1">
    <property type="nucleotide sequence ID" value="NZ_FNFL01000001.1"/>
</dbReference>
<dbReference type="GO" id="GO:0006747">
    <property type="term" value="P:FAD biosynthetic process"/>
    <property type="evidence" value="ECO:0007669"/>
    <property type="project" value="UniProtKB-UniRule"/>
</dbReference>
<keyword evidence="4 15" id="KW-0285">Flavoprotein</keyword>
<evidence type="ECO:0000256" key="6">
    <source>
        <dbReference type="ARBA" id="ARBA00022679"/>
    </source>
</evidence>
<evidence type="ECO:0000313" key="18">
    <source>
        <dbReference type="Proteomes" id="UP000198694"/>
    </source>
</evidence>
<sequence>MKTIQLSYPHQIEKASTPATVAAIGFFDGIHRGHQKVIKTAADLAKRQNLTSAVITFHPHPSVVLKKDKQHVSYLTPMEEKKHILSQLGIDRLYVITFNKQLSNLEPQAFVDQFLIGLHIKHLVAGFDFSYGHKGQGSMETISEHARGEFSFTKVEKVRDKQEKISSTLIRQHLLSGDVEEANHLLGRPLTIKGEVVEGDKRGRTIGFPTANLSLSENYFLPKPGVYAVTVGYQGRLLKGMANLGYKPTFNEEVNQPALEVHLFDFQEDLYGSELTVEWRMFIREEFKFDGVDSLVSQLTRDEQKIRTYLQEI</sequence>
<evidence type="ECO:0000256" key="14">
    <source>
        <dbReference type="ARBA" id="ARBA00049494"/>
    </source>
</evidence>
<dbReference type="GO" id="GO:0009398">
    <property type="term" value="P:FMN biosynthetic process"/>
    <property type="evidence" value="ECO:0007669"/>
    <property type="project" value="UniProtKB-UniRule"/>
</dbReference>
<evidence type="ECO:0000256" key="3">
    <source>
        <dbReference type="ARBA" id="ARBA00005201"/>
    </source>
</evidence>
<evidence type="ECO:0000256" key="13">
    <source>
        <dbReference type="ARBA" id="ARBA00047880"/>
    </source>
</evidence>
<keyword evidence="6 15" id="KW-0808">Transferase</keyword>
<comment type="catalytic activity">
    <reaction evidence="13 15">
        <text>riboflavin + ATP = FMN + ADP + H(+)</text>
        <dbReference type="Rhea" id="RHEA:14357"/>
        <dbReference type="ChEBI" id="CHEBI:15378"/>
        <dbReference type="ChEBI" id="CHEBI:30616"/>
        <dbReference type="ChEBI" id="CHEBI:57986"/>
        <dbReference type="ChEBI" id="CHEBI:58210"/>
        <dbReference type="ChEBI" id="CHEBI:456216"/>
        <dbReference type="EC" id="2.7.1.26"/>
    </reaction>
</comment>
<dbReference type="OrthoDB" id="9803667at2"/>
<dbReference type="InterPro" id="IPR015865">
    <property type="entry name" value="Riboflavin_kinase_bac/euk"/>
</dbReference>
<keyword evidence="7 15" id="KW-0548">Nucleotidyltransferase</keyword>
<dbReference type="InterPro" id="IPR023468">
    <property type="entry name" value="Riboflavin_kinase"/>
</dbReference>
<keyword evidence="9 15" id="KW-0418">Kinase</keyword>
<dbReference type="FunFam" id="2.40.30.30:FF:000003">
    <property type="entry name" value="Riboflavin biosynthesis protein"/>
    <property type="match status" value="1"/>
</dbReference>
<dbReference type="NCBIfam" id="NF004162">
    <property type="entry name" value="PRK05627.1-5"/>
    <property type="match status" value="1"/>
</dbReference>
<dbReference type="NCBIfam" id="TIGR00125">
    <property type="entry name" value="cyt_tran_rel"/>
    <property type="match status" value="1"/>
</dbReference>
<proteinExistence type="inferred from homology"/>
<dbReference type="FunFam" id="3.40.50.620:FF:000021">
    <property type="entry name" value="Riboflavin biosynthesis protein"/>
    <property type="match status" value="1"/>
</dbReference>
<dbReference type="UniPathway" id="UPA00276">
    <property type="reaction ID" value="UER00406"/>
</dbReference>
<dbReference type="STRING" id="407036.SAMN05216243_0468"/>
<comment type="pathway">
    <text evidence="2 15">Cofactor biosynthesis; FAD biosynthesis; FAD from FMN: step 1/1.</text>
</comment>
<accession>A0A1G8W090</accession>
<dbReference type="SUPFAM" id="SSF82114">
    <property type="entry name" value="Riboflavin kinase-like"/>
    <property type="match status" value="1"/>
</dbReference>
<feature type="domain" description="Riboflavin kinase" evidence="16">
    <location>
        <begin position="185"/>
        <end position="311"/>
    </location>
</feature>
<keyword evidence="11 15" id="KW-0067">ATP-binding</keyword>
<comment type="similarity">
    <text evidence="15">Belongs to the ribF family.</text>
</comment>
<comment type="function">
    <text evidence="1">Catalyzes the phosphorylation of riboflavin to FMN followed by the adenylation of FMN to FAD.</text>
</comment>
<dbReference type="Proteomes" id="UP000198694">
    <property type="component" value="Unassembled WGS sequence"/>
</dbReference>
<dbReference type="PANTHER" id="PTHR22749:SF6">
    <property type="entry name" value="RIBOFLAVIN KINASE"/>
    <property type="match status" value="1"/>
</dbReference>
<evidence type="ECO:0000256" key="12">
    <source>
        <dbReference type="ARBA" id="ARBA00023268"/>
    </source>
</evidence>
<dbReference type="AlphaFoldDB" id="A0A1G8W090"/>
<keyword evidence="18" id="KW-1185">Reference proteome</keyword>
<organism evidence="17 18">
    <name type="scientific">Sediminibacillus albus</name>
    <dbReference type="NCBI Taxonomy" id="407036"/>
    <lineage>
        <taxon>Bacteria</taxon>
        <taxon>Bacillati</taxon>
        <taxon>Bacillota</taxon>
        <taxon>Bacilli</taxon>
        <taxon>Bacillales</taxon>
        <taxon>Bacillaceae</taxon>
        <taxon>Sediminibacillus</taxon>
    </lineage>
</organism>
<keyword evidence="10 15" id="KW-0274">FAD</keyword>
<evidence type="ECO:0000256" key="1">
    <source>
        <dbReference type="ARBA" id="ARBA00002121"/>
    </source>
</evidence>
<dbReference type="EC" id="2.7.7.2" evidence="15"/>
<dbReference type="InterPro" id="IPR004821">
    <property type="entry name" value="Cyt_trans-like"/>
</dbReference>
<keyword evidence="12" id="KW-0511">Multifunctional enzyme</keyword>
<gene>
    <name evidence="17" type="ORF">SAMN05216243_0468</name>
</gene>
<dbReference type="Gene3D" id="2.40.30.30">
    <property type="entry name" value="Riboflavin kinase-like"/>
    <property type="match status" value="1"/>
</dbReference>
<evidence type="ECO:0000256" key="2">
    <source>
        <dbReference type="ARBA" id="ARBA00004726"/>
    </source>
</evidence>
<evidence type="ECO:0000256" key="5">
    <source>
        <dbReference type="ARBA" id="ARBA00022643"/>
    </source>
</evidence>
<evidence type="ECO:0000256" key="9">
    <source>
        <dbReference type="ARBA" id="ARBA00022777"/>
    </source>
</evidence>
<dbReference type="NCBIfam" id="NF004160">
    <property type="entry name" value="PRK05627.1-3"/>
    <property type="match status" value="1"/>
</dbReference>
<dbReference type="NCBIfam" id="TIGR00083">
    <property type="entry name" value="ribF"/>
    <property type="match status" value="1"/>
</dbReference>
<dbReference type="InterPro" id="IPR015864">
    <property type="entry name" value="FAD_synthase"/>
</dbReference>
<dbReference type="EC" id="2.7.1.26" evidence="15"/>
<comment type="pathway">
    <text evidence="3 15">Cofactor biosynthesis; FMN biosynthesis; FMN from riboflavin (ATP route): step 1/1.</text>
</comment>
<dbReference type="Pfam" id="PF06574">
    <property type="entry name" value="FAD_syn"/>
    <property type="match status" value="1"/>
</dbReference>
<dbReference type="InterPro" id="IPR002606">
    <property type="entry name" value="Riboflavin_kinase_bac"/>
</dbReference>
<name>A0A1G8W090_9BACI</name>
<evidence type="ECO:0000256" key="4">
    <source>
        <dbReference type="ARBA" id="ARBA00022630"/>
    </source>
</evidence>
<evidence type="ECO:0000256" key="10">
    <source>
        <dbReference type="ARBA" id="ARBA00022827"/>
    </source>
</evidence>
<evidence type="ECO:0000256" key="11">
    <source>
        <dbReference type="ARBA" id="ARBA00022840"/>
    </source>
</evidence>
<protein>
    <recommendedName>
        <fullName evidence="15">Riboflavin biosynthesis protein</fullName>
    </recommendedName>
    <domain>
        <recommendedName>
            <fullName evidence="15">Riboflavin kinase</fullName>
            <ecNumber evidence="15">2.7.1.26</ecNumber>
        </recommendedName>
        <alternativeName>
            <fullName evidence="15">Flavokinase</fullName>
        </alternativeName>
    </domain>
    <domain>
        <recommendedName>
            <fullName evidence="15">FMN adenylyltransferase</fullName>
            <ecNumber evidence="15">2.7.7.2</ecNumber>
        </recommendedName>
        <alternativeName>
            <fullName evidence="15">FAD pyrophosphorylase</fullName>
        </alternativeName>
        <alternativeName>
            <fullName evidence="15">FAD synthase</fullName>
        </alternativeName>
    </domain>
</protein>
<dbReference type="CDD" id="cd02064">
    <property type="entry name" value="FAD_synthetase_N"/>
    <property type="match status" value="1"/>
</dbReference>
<dbReference type="SUPFAM" id="SSF52374">
    <property type="entry name" value="Nucleotidylyl transferase"/>
    <property type="match status" value="1"/>
</dbReference>
<keyword evidence="5 15" id="KW-0288">FMN</keyword>